<gene>
    <name evidence="2" type="ORF">US28_C0046G0004</name>
</gene>
<organism evidence="2 3">
    <name type="scientific">Candidatus Daviesbacteria bacterium GW2011_GWA1_36_8</name>
    <dbReference type="NCBI Taxonomy" id="1618417"/>
    <lineage>
        <taxon>Bacteria</taxon>
        <taxon>Candidatus Daviesiibacteriota</taxon>
    </lineage>
</organism>
<dbReference type="Pfam" id="PF08241">
    <property type="entry name" value="Methyltransf_11"/>
    <property type="match status" value="1"/>
</dbReference>
<dbReference type="InterPro" id="IPR029063">
    <property type="entry name" value="SAM-dependent_MTases_sf"/>
</dbReference>
<proteinExistence type="predicted"/>
<name>A0A0G0HNU5_9BACT</name>
<evidence type="ECO:0000313" key="3">
    <source>
        <dbReference type="Proteomes" id="UP000034448"/>
    </source>
</evidence>
<protein>
    <recommendedName>
        <fullName evidence="1">Methyltransferase type 11 domain-containing protein</fullName>
    </recommendedName>
</protein>
<evidence type="ECO:0000259" key="1">
    <source>
        <dbReference type="Pfam" id="PF08241"/>
    </source>
</evidence>
<sequence>MDWFLYLLEKLIHNLRLKLRSVSQITPNRFTNRKIIKLDLGCGGVKQKGFIGIDAILGPRVDLEYNLELGIPFPENSISEIYTSHFLEHLPDQKALFLLKEIKRVLKTNGKLTIVVPDLESSMQKFLKMSEKDKWSFGWQWIFGNQKKEYEFHKTGFSKNRIKNLLKKNKFKNIKIESSNKNIPSLIIRATI</sequence>
<dbReference type="AlphaFoldDB" id="A0A0G0HNU5"/>
<feature type="domain" description="Methyltransferase type 11" evidence="1">
    <location>
        <begin position="71"/>
        <end position="113"/>
    </location>
</feature>
<dbReference type="SUPFAM" id="SSF53335">
    <property type="entry name" value="S-adenosyl-L-methionine-dependent methyltransferases"/>
    <property type="match status" value="1"/>
</dbReference>
<dbReference type="EMBL" id="LBSJ01000046">
    <property type="protein sequence ID" value="KKQ13719.1"/>
    <property type="molecule type" value="Genomic_DNA"/>
</dbReference>
<reference evidence="2 3" key="1">
    <citation type="journal article" date="2015" name="Nature">
        <title>rRNA introns, odd ribosomes, and small enigmatic genomes across a large radiation of phyla.</title>
        <authorList>
            <person name="Brown C.T."/>
            <person name="Hug L.A."/>
            <person name="Thomas B.C."/>
            <person name="Sharon I."/>
            <person name="Castelle C.J."/>
            <person name="Singh A."/>
            <person name="Wilkins M.J."/>
            <person name="Williams K.H."/>
            <person name="Banfield J.F."/>
        </authorList>
    </citation>
    <scope>NUCLEOTIDE SEQUENCE [LARGE SCALE GENOMIC DNA]</scope>
</reference>
<dbReference type="InterPro" id="IPR013216">
    <property type="entry name" value="Methyltransf_11"/>
</dbReference>
<dbReference type="Gene3D" id="3.40.50.150">
    <property type="entry name" value="Vaccinia Virus protein VP39"/>
    <property type="match status" value="1"/>
</dbReference>
<comment type="caution">
    <text evidence="2">The sequence shown here is derived from an EMBL/GenBank/DDBJ whole genome shotgun (WGS) entry which is preliminary data.</text>
</comment>
<dbReference type="GO" id="GO:0008757">
    <property type="term" value="F:S-adenosylmethionine-dependent methyltransferase activity"/>
    <property type="evidence" value="ECO:0007669"/>
    <property type="project" value="InterPro"/>
</dbReference>
<evidence type="ECO:0000313" key="2">
    <source>
        <dbReference type="EMBL" id="KKQ13719.1"/>
    </source>
</evidence>
<accession>A0A0G0HNU5</accession>
<dbReference type="Proteomes" id="UP000034448">
    <property type="component" value="Unassembled WGS sequence"/>
</dbReference>